<organism evidence="4 5">
    <name type="scientific">Periplaneta americana</name>
    <name type="common">American cockroach</name>
    <name type="synonym">Blatta americana</name>
    <dbReference type="NCBI Taxonomy" id="6978"/>
    <lineage>
        <taxon>Eukaryota</taxon>
        <taxon>Metazoa</taxon>
        <taxon>Ecdysozoa</taxon>
        <taxon>Arthropoda</taxon>
        <taxon>Hexapoda</taxon>
        <taxon>Insecta</taxon>
        <taxon>Pterygota</taxon>
        <taxon>Neoptera</taxon>
        <taxon>Polyneoptera</taxon>
        <taxon>Dictyoptera</taxon>
        <taxon>Blattodea</taxon>
        <taxon>Blattoidea</taxon>
        <taxon>Blattidae</taxon>
        <taxon>Blattinae</taxon>
        <taxon>Periplaneta</taxon>
    </lineage>
</organism>
<evidence type="ECO:0000313" key="5">
    <source>
        <dbReference type="Proteomes" id="UP001148838"/>
    </source>
</evidence>
<evidence type="ECO:0000313" key="4">
    <source>
        <dbReference type="EMBL" id="KAJ4440982.1"/>
    </source>
</evidence>
<name>A0ABQ8T3D2_PERAM</name>
<dbReference type="Pfam" id="PF03184">
    <property type="entry name" value="DDE_1"/>
    <property type="match status" value="1"/>
</dbReference>
<dbReference type="Proteomes" id="UP001148838">
    <property type="component" value="Unassembled WGS sequence"/>
</dbReference>
<dbReference type="InterPro" id="IPR009057">
    <property type="entry name" value="Homeodomain-like_sf"/>
</dbReference>
<dbReference type="InterPro" id="IPR004875">
    <property type="entry name" value="DDE_SF_endonuclease_dom"/>
</dbReference>
<evidence type="ECO:0000256" key="1">
    <source>
        <dbReference type="ARBA" id="ARBA00004123"/>
    </source>
</evidence>
<reference evidence="4 5" key="1">
    <citation type="journal article" date="2022" name="Allergy">
        <title>Genome assembly and annotation of Periplaneta americana reveal a comprehensive cockroach allergen profile.</title>
        <authorList>
            <person name="Wang L."/>
            <person name="Xiong Q."/>
            <person name="Saelim N."/>
            <person name="Wang L."/>
            <person name="Nong W."/>
            <person name="Wan A.T."/>
            <person name="Shi M."/>
            <person name="Liu X."/>
            <person name="Cao Q."/>
            <person name="Hui J.H.L."/>
            <person name="Sookrung N."/>
            <person name="Leung T.F."/>
            <person name="Tungtrongchitr A."/>
            <person name="Tsui S.K.W."/>
        </authorList>
    </citation>
    <scope>NUCLEOTIDE SEQUENCE [LARGE SCALE GENOMIC DNA]</scope>
    <source>
        <strain evidence="4">PWHHKU_190912</strain>
    </source>
</reference>
<proteinExistence type="predicted"/>
<keyword evidence="5" id="KW-1185">Reference proteome</keyword>
<evidence type="ECO:0000259" key="3">
    <source>
        <dbReference type="PROSITE" id="PS50960"/>
    </source>
</evidence>
<dbReference type="PANTHER" id="PTHR19303:SF74">
    <property type="entry name" value="POGO TRANSPOSABLE ELEMENT WITH KRAB DOMAIN"/>
    <property type="match status" value="1"/>
</dbReference>
<feature type="domain" description="HTH psq-type" evidence="3">
    <location>
        <begin position="8"/>
        <end position="60"/>
    </location>
</feature>
<comment type="subcellular location">
    <subcellularLocation>
        <location evidence="1 2">Nucleus</location>
    </subcellularLocation>
</comment>
<protein>
    <recommendedName>
        <fullName evidence="3">HTH psq-type domain-containing protein</fullName>
    </recommendedName>
</protein>
<dbReference type="Gene3D" id="1.10.10.60">
    <property type="entry name" value="Homeodomain-like"/>
    <property type="match status" value="1"/>
</dbReference>
<evidence type="ECO:0000256" key="2">
    <source>
        <dbReference type="PROSITE-ProRule" id="PRU00320"/>
    </source>
</evidence>
<dbReference type="InterPro" id="IPR036397">
    <property type="entry name" value="RNaseH_sf"/>
</dbReference>
<dbReference type="Pfam" id="PF05225">
    <property type="entry name" value="HTH_psq"/>
    <property type="match status" value="1"/>
</dbReference>
<gene>
    <name evidence="4" type="ORF">ANN_10831</name>
</gene>
<dbReference type="EMBL" id="JAJSOF020000015">
    <property type="protein sequence ID" value="KAJ4440982.1"/>
    <property type="molecule type" value="Genomic_DNA"/>
</dbReference>
<accession>A0ABQ8T3D2</accession>
<keyword evidence="2" id="KW-0238">DNA-binding</keyword>
<dbReference type="Gene3D" id="3.30.420.10">
    <property type="entry name" value="Ribonuclease H-like superfamily/Ribonuclease H"/>
    <property type="match status" value="1"/>
</dbReference>
<keyword evidence="2" id="KW-0539">Nucleus</keyword>
<dbReference type="InterPro" id="IPR050863">
    <property type="entry name" value="CenT-Element_Derived"/>
</dbReference>
<sequence>MVRNYKPSPGFRNYRNYSESTLEEALQLIRENKMSLNRVSQIFKIPKGTLCNKMKNKHSKNPGGQTVFTTEEEKQLCDCVIQMGDWGYPLDFFDIRIITKMLLDRMGRRVAKFGPTNLPGLDWAKSFLSRHKNVLSLRQSTNINPNRASLSREVVEQYFDNLKISLNGVPPENICNFDETNFGDDPGSKNVLIKRGSKYPERVMTHSKTGFSVMFCGTATGVLLPVYVVYKSENMWSTWCRGGPSKAHYNHTKSGWFDGCTFEDWFLTVYLPHAKRLTGPKVIIGDNLSSHFSVQVIKAANENDVRFLCLPPNCTHLMQPLDVAFFRPLKGHWRKLWRNGERNQG</sequence>
<dbReference type="InterPro" id="IPR007889">
    <property type="entry name" value="HTH_Psq"/>
</dbReference>
<dbReference type="SUPFAM" id="SSF46689">
    <property type="entry name" value="Homeodomain-like"/>
    <property type="match status" value="1"/>
</dbReference>
<dbReference type="PROSITE" id="PS50960">
    <property type="entry name" value="HTH_PSQ"/>
    <property type="match status" value="1"/>
</dbReference>
<feature type="DNA-binding region" description="H-T-H motif" evidence="2">
    <location>
        <begin position="36"/>
        <end position="56"/>
    </location>
</feature>
<dbReference type="PANTHER" id="PTHR19303">
    <property type="entry name" value="TRANSPOSON"/>
    <property type="match status" value="1"/>
</dbReference>
<comment type="caution">
    <text evidence="4">The sequence shown here is derived from an EMBL/GenBank/DDBJ whole genome shotgun (WGS) entry which is preliminary data.</text>
</comment>